<keyword evidence="6" id="KW-1185">Reference proteome</keyword>
<dbReference type="CDD" id="cd03801">
    <property type="entry name" value="GT4_PimA-like"/>
    <property type="match status" value="1"/>
</dbReference>
<accession>A0A177YGV0</accession>
<dbReference type="SUPFAM" id="SSF53756">
    <property type="entry name" value="UDP-Glycosyltransferase/glycogen phosphorylase"/>
    <property type="match status" value="1"/>
</dbReference>
<sequence length="363" mass="39567">MKVLWLSPWMRPLARIHVEALRAQGDDVMLVTTDQHPESDAARPYEIVLDARVKQPSSWAPFLRALRAARAFAPDVVVTELVRDPRWTAFGALAPRVQLIHDDRPHDASENRPAWERAIFDRWGGRSAATIAFSDYVADAVRHGRVPGAGTPVHVIPLTSDVEDTRVSTVVPADARRDVVLLGRINSYKNIEVVLEAWRRHVGGPGWRGDDLVVIGKGETGVPLPPHTIHRNEPFRYDDELGAISRAKASLVHYRRASQSGVQVLCMQLGVATIVSDQGALPEFQTPGEPVIGVDDVDALVAELDRVANSDIAFRSGSAARKHYDAQFSSAVAGARLHALLAATAGVAPDLVQPRVPGVDVEL</sequence>
<evidence type="ECO:0000313" key="5">
    <source>
        <dbReference type="EMBL" id="OAK54747.1"/>
    </source>
</evidence>
<dbReference type="AlphaFoldDB" id="A0A177YGV0"/>
<evidence type="ECO:0000313" key="6">
    <source>
        <dbReference type="Proteomes" id="UP000077519"/>
    </source>
</evidence>
<dbReference type="InterPro" id="IPR028098">
    <property type="entry name" value="Glyco_trans_4-like_N"/>
</dbReference>
<feature type="domain" description="Glycosyltransferase subfamily 4-like N-terminal" evidence="4">
    <location>
        <begin position="18"/>
        <end position="158"/>
    </location>
</feature>
<evidence type="ECO:0000256" key="2">
    <source>
        <dbReference type="ARBA" id="ARBA00022676"/>
    </source>
</evidence>
<name>A0A177YGV0_9NOCA</name>
<dbReference type="RefSeq" id="WP_068425504.1">
    <property type="nucleotide sequence ID" value="NZ_LVHI01000012.1"/>
</dbReference>
<gene>
    <name evidence="5" type="ORF">A3K89_05285</name>
</gene>
<reference evidence="5 6" key="1">
    <citation type="submission" date="2016-03" db="EMBL/GenBank/DDBJ databases">
        <title>Genome sequence of Rhodococcus kyotonensis KB10.</title>
        <authorList>
            <person name="Jeong H."/>
            <person name="Hong C.E."/>
            <person name="Jo S.H."/>
            <person name="Park J.M."/>
        </authorList>
    </citation>
    <scope>NUCLEOTIDE SEQUENCE [LARGE SCALE GENOMIC DNA]</scope>
    <source>
        <strain evidence="5 6">KB10</strain>
    </source>
</reference>
<dbReference type="Proteomes" id="UP000077519">
    <property type="component" value="Unassembled WGS sequence"/>
</dbReference>
<dbReference type="GO" id="GO:0016757">
    <property type="term" value="F:glycosyltransferase activity"/>
    <property type="evidence" value="ECO:0007669"/>
    <property type="project" value="UniProtKB-KW"/>
</dbReference>
<evidence type="ECO:0000256" key="1">
    <source>
        <dbReference type="ARBA" id="ARBA00009481"/>
    </source>
</evidence>
<dbReference type="Pfam" id="PF13439">
    <property type="entry name" value="Glyco_transf_4"/>
    <property type="match status" value="1"/>
</dbReference>
<evidence type="ECO:0000259" key="4">
    <source>
        <dbReference type="Pfam" id="PF13439"/>
    </source>
</evidence>
<keyword evidence="3" id="KW-0808">Transferase</keyword>
<proteinExistence type="inferred from homology"/>
<protein>
    <recommendedName>
        <fullName evidence="4">Glycosyltransferase subfamily 4-like N-terminal domain-containing protein</fullName>
    </recommendedName>
</protein>
<dbReference type="PANTHER" id="PTHR12526">
    <property type="entry name" value="GLYCOSYLTRANSFERASE"/>
    <property type="match status" value="1"/>
</dbReference>
<dbReference type="EMBL" id="LVHI01000012">
    <property type="protein sequence ID" value="OAK54747.1"/>
    <property type="molecule type" value="Genomic_DNA"/>
</dbReference>
<keyword evidence="2" id="KW-0328">Glycosyltransferase</keyword>
<dbReference type="Gene3D" id="3.40.50.2000">
    <property type="entry name" value="Glycogen Phosphorylase B"/>
    <property type="match status" value="2"/>
</dbReference>
<comment type="similarity">
    <text evidence="1">Belongs to the glycosyltransferase group 1 family. Glycosyltransferase 4 subfamily.</text>
</comment>
<dbReference type="PANTHER" id="PTHR12526:SF640">
    <property type="entry name" value="COLANIC ACID BIOSYNTHESIS GLYCOSYLTRANSFERASE WCAL-RELATED"/>
    <property type="match status" value="1"/>
</dbReference>
<comment type="caution">
    <text evidence="5">The sequence shown here is derived from an EMBL/GenBank/DDBJ whole genome shotgun (WGS) entry which is preliminary data.</text>
</comment>
<organism evidence="5 6">
    <name type="scientific">Rhodococcoides kyotonense</name>
    <dbReference type="NCBI Taxonomy" id="398843"/>
    <lineage>
        <taxon>Bacteria</taxon>
        <taxon>Bacillati</taxon>
        <taxon>Actinomycetota</taxon>
        <taxon>Actinomycetes</taxon>
        <taxon>Mycobacteriales</taxon>
        <taxon>Nocardiaceae</taxon>
        <taxon>Rhodococcoides</taxon>
    </lineage>
</organism>
<evidence type="ECO:0000256" key="3">
    <source>
        <dbReference type="ARBA" id="ARBA00022679"/>
    </source>
</evidence>